<dbReference type="InterPro" id="IPR013518">
    <property type="entry name" value="K_chnl_inward-rec_Kir_cyto"/>
</dbReference>
<evidence type="ECO:0000256" key="4">
    <source>
        <dbReference type="ARBA" id="ARBA00022692"/>
    </source>
</evidence>
<dbReference type="Pfam" id="PF17655">
    <property type="entry name" value="IRK_C"/>
    <property type="match status" value="1"/>
</dbReference>
<keyword evidence="4 11" id="KW-0812">Transmembrane</keyword>
<dbReference type="GO" id="GO:0005242">
    <property type="term" value="F:inward rectifier potassium channel activity"/>
    <property type="evidence" value="ECO:0007669"/>
    <property type="project" value="InterPro"/>
</dbReference>
<dbReference type="GO" id="GO:0034765">
    <property type="term" value="P:regulation of monoatomic ion transmembrane transport"/>
    <property type="evidence" value="ECO:0007669"/>
    <property type="project" value="TreeGrafter"/>
</dbReference>
<dbReference type="AlphaFoldDB" id="D8M7K3"/>
<keyword evidence="9" id="KW-0472">Membrane</keyword>
<dbReference type="GO" id="GO:0034702">
    <property type="term" value="C:monoatomic ion channel complex"/>
    <property type="evidence" value="ECO:0007669"/>
    <property type="project" value="UniProtKB-KW"/>
</dbReference>
<dbReference type="PANTHER" id="PTHR11767">
    <property type="entry name" value="INWARD RECTIFIER POTASSIUM CHANNEL"/>
    <property type="match status" value="1"/>
</dbReference>
<feature type="domain" description="Inward rectifier potassium channel C-terminal" evidence="12">
    <location>
        <begin position="35"/>
        <end position="107"/>
    </location>
</feature>
<dbReference type="OrthoDB" id="205139at2759"/>
<evidence type="ECO:0000313" key="14">
    <source>
        <dbReference type="Proteomes" id="UP000008312"/>
    </source>
</evidence>
<dbReference type="GO" id="GO:0005886">
    <property type="term" value="C:plasma membrane"/>
    <property type="evidence" value="ECO:0007669"/>
    <property type="project" value="TreeGrafter"/>
</dbReference>
<proteinExistence type="inferred from homology"/>
<evidence type="ECO:0000256" key="6">
    <source>
        <dbReference type="ARBA" id="ARBA00022958"/>
    </source>
</evidence>
<dbReference type="PANTHER" id="PTHR11767:SF103">
    <property type="entry name" value="POTASSIUM CHANNEL INWARDLY RECTIFYING TRANSMEMBRANE DOMAIN-CONTAINING PROTEIN"/>
    <property type="match status" value="1"/>
</dbReference>
<dbReference type="InParanoid" id="D8M7K3"/>
<evidence type="ECO:0000256" key="9">
    <source>
        <dbReference type="ARBA" id="ARBA00023136"/>
    </source>
</evidence>
<dbReference type="SUPFAM" id="SSF81296">
    <property type="entry name" value="E set domains"/>
    <property type="match status" value="1"/>
</dbReference>
<comment type="similarity">
    <text evidence="11">Belongs to the inward rectifier-type potassium channel (TC 1.A.2.1) family.</text>
</comment>
<keyword evidence="6 11" id="KW-0630">Potassium</keyword>
<dbReference type="InterPro" id="IPR041647">
    <property type="entry name" value="IRK_C"/>
</dbReference>
<dbReference type="EMBL" id="FN668672">
    <property type="protein sequence ID" value="CBK24042.2"/>
    <property type="molecule type" value="Genomic_DNA"/>
</dbReference>
<keyword evidence="14" id="KW-1185">Reference proteome</keyword>
<dbReference type="RefSeq" id="XP_012898090.1">
    <property type="nucleotide sequence ID" value="XM_013042636.1"/>
</dbReference>
<evidence type="ECO:0000256" key="8">
    <source>
        <dbReference type="ARBA" id="ARBA00023065"/>
    </source>
</evidence>
<name>D8M7K3_BLAHO</name>
<keyword evidence="3 11" id="KW-0633">Potassium transport</keyword>
<comment type="subcellular location">
    <subcellularLocation>
        <location evidence="1 11">Membrane</location>
        <topology evidence="1 11">Multi-pass membrane protein</topology>
    </subcellularLocation>
</comment>
<dbReference type="Proteomes" id="UP000008312">
    <property type="component" value="Unassembled WGS sequence"/>
</dbReference>
<evidence type="ECO:0000256" key="10">
    <source>
        <dbReference type="ARBA" id="ARBA00023303"/>
    </source>
</evidence>
<dbReference type="InterPro" id="IPR016449">
    <property type="entry name" value="K_chnl_inward-rec_Kir"/>
</dbReference>
<accession>D8M7K3</accession>
<dbReference type="Gene3D" id="2.60.40.1400">
    <property type="entry name" value="G protein-activated inward rectifier potassium channel 1"/>
    <property type="match status" value="1"/>
</dbReference>
<organism evidence="13">
    <name type="scientific">Blastocystis hominis</name>
    <dbReference type="NCBI Taxonomy" id="12968"/>
    <lineage>
        <taxon>Eukaryota</taxon>
        <taxon>Sar</taxon>
        <taxon>Stramenopiles</taxon>
        <taxon>Bigyra</taxon>
        <taxon>Opalozoa</taxon>
        <taxon>Opalinata</taxon>
        <taxon>Blastocystidae</taxon>
        <taxon>Blastocystis</taxon>
    </lineage>
</organism>
<evidence type="ECO:0000256" key="3">
    <source>
        <dbReference type="ARBA" id="ARBA00022538"/>
    </source>
</evidence>
<dbReference type="GeneID" id="24922842"/>
<keyword evidence="5 11" id="KW-0851">Voltage-gated channel</keyword>
<protein>
    <recommendedName>
        <fullName evidence="12">Inward rectifier potassium channel C-terminal domain-containing protein</fullName>
    </recommendedName>
</protein>
<dbReference type="GO" id="GO:1990573">
    <property type="term" value="P:potassium ion import across plasma membrane"/>
    <property type="evidence" value="ECO:0007669"/>
    <property type="project" value="TreeGrafter"/>
</dbReference>
<evidence type="ECO:0000256" key="2">
    <source>
        <dbReference type="ARBA" id="ARBA00022448"/>
    </source>
</evidence>
<evidence type="ECO:0000256" key="5">
    <source>
        <dbReference type="ARBA" id="ARBA00022882"/>
    </source>
</evidence>
<evidence type="ECO:0000256" key="11">
    <source>
        <dbReference type="RuleBase" id="RU003822"/>
    </source>
</evidence>
<reference evidence="13" key="1">
    <citation type="submission" date="2010-02" db="EMBL/GenBank/DDBJ databases">
        <title>Sequencing and annotation of the Blastocystis hominis genome.</title>
        <authorList>
            <person name="Wincker P."/>
        </authorList>
    </citation>
    <scope>NUCLEOTIDE SEQUENCE</scope>
    <source>
        <strain evidence="13">Singapore isolate B</strain>
    </source>
</reference>
<keyword evidence="2 11" id="KW-0813">Transport</keyword>
<keyword evidence="10 11" id="KW-0407">Ion channel</keyword>
<evidence type="ECO:0000259" key="12">
    <source>
        <dbReference type="Pfam" id="PF17655"/>
    </source>
</evidence>
<evidence type="ECO:0000256" key="7">
    <source>
        <dbReference type="ARBA" id="ARBA00022989"/>
    </source>
</evidence>
<keyword evidence="7" id="KW-1133">Transmembrane helix</keyword>
<keyword evidence="8 11" id="KW-0406">Ion transport</keyword>
<dbReference type="InterPro" id="IPR014756">
    <property type="entry name" value="Ig_E-set"/>
</dbReference>
<dbReference type="PRINTS" id="PR01320">
    <property type="entry name" value="KIRCHANNEL"/>
</dbReference>
<gene>
    <name evidence="13" type="ORF">GSBLH_T00006718001</name>
</gene>
<sequence length="117" mass="13313">MIVQFRKSLRPEKWTAESQHISVKPTPELTGQLILDTIRRRDLEIVVLVEGTESVTSSTLQARFSYAAEDIVVNRMFSCVTVAENGEAVIDFEKFHQTMPIDPDDESKEDLFIQSVL</sequence>
<evidence type="ECO:0000313" key="13">
    <source>
        <dbReference type="EMBL" id="CBK24042.2"/>
    </source>
</evidence>
<evidence type="ECO:0000256" key="1">
    <source>
        <dbReference type="ARBA" id="ARBA00004141"/>
    </source>
</evidence>